<feature type="compositionally biased region" description="Polar residues" evidence="2">
    <location>
        <begin position="215"/>
        <end position="241"/>
    </location>
</feature>
<evidence type="ECO:0000256" key="2">
    <source>
        <dbReference type="SAM" id="MobiDB-lite"/>
    </source>
</evidence>
<accession>A0A0L6VBB5</accession>
<dbReference type="VEuPathDB" id="FungiDB:VP01_2007g1"/>
<feature type="compositionally biased region" description="Low complexity" evidence="2">
    <location>
        <begin position="369"/>
        <end position="379"/>
    </location>
</feature>
<dbReference type="InterPro" id="IPR051726">
    <property type="entry name" value="Chitin_Synth_Reg"/>
</dbReference>
<dbReference type="InterPro" id="IPR011990">
    <property type="entry name" value="TPR-like_helical_dom_sf"/>
</dbReference>
<dbReference type="SMART" id="SM00671">
    <property type="entry name" value="SEL1"/>
    <property type="match status" value="7"/>
</dbReference>
<feature type="region of interest" description="Disordered" evidence="2">
    <location>
        <begin position="720"/>
        <end position="776"/>
    </location>
</feature>
<feature type="compositionally biased region" description="Low complexity" evidence="2">
    <location>
        <begin position="118"/>
        <end position="148"/>
    </location>
</feature>
<sequence length="781" mass="85600">MRWSAAGCASGRTAWNSWIRLREELTAESDKLESAVLITATDRYKPHSQPSNQKLSATTMSSGQQQQEHLPKPPHIITPIPNGPRAQPQATNSTLHSSTFPQPPQRNKPLIFSHQDNHNMPSPSSSSQSSHISNNSESQQQPQLSQQSRPRIRTDSFFGIDTIEQSSHPINNTHLHSGAHLQPLDLNQPVPANPIDDPNLRPSSFYGLQVDPNVERSQGQTSPHLRSSGANSPASSLPPDSTDQHRTRQINSQSLAPSSQRRQSNRLSSIPHPQDGVVLDPNNPNALSAGPLLDHSHLKPGSKAKLLNHAKTLELYRNNAKKTNDPEVMFEFGCFLMDLVKEMNNEDDEDYKSADGQTDSLDGQRRKSLVVSSPKSSSPGCANNEREKEKASLTQEALFLLQKLSNRGHVQSQFLLADCYTKAIGTGGGISSVGLQQLGTGGPGTDLSSDMARKGSKQDYERAFPLFVLAAKHGHVEAMYRAGQCCEFGWGTRKERDKALQFYRKAAIAQHPLAMYRLGLADLNGDLGQPRKPKDGVKWLKRAAELADSAHPNPLHELALLHERGLEHVVFVDYDYAVELLARAAELGYAPSAYKLGECYEYGRMGCPQDAALSIHYYNIAAQQNHKEACFALTAWYLVGSPGVLPQSDTEAYLWAKKAAEAGLAKAEYAVGYFTEVGVGTNRDEREAQRWFKRAAEHGDKRAKERLKNGAGGVVFIEEANKDSHNNKPNNVGVTGKNKKHMSLATGRDPSQPVSTRASPAETGLSAMGEGKKGKEDCIIV</sequence>
<feature type="compositionally biased region" description="Polar residues" evidence="2">
    <location>
        <begin position="48"/>
        <end position="68"/>
    </location>
</feature>
<keyword evidence="4" id="KW-1185">Reference proteome</keyword>
<dbReference type="Proteomes" id="UP000037035">
    <property type="component" value="Unassembled WGS sequence"/>
</dbReference>
<name>A0A0L6VBB5_9BASI</name>
<evidence type="ECO:0000256" key="1">
    <source>
        <dbReference type="ARBA" id="ARBA00022737"/>
    </source>
</evidence>
<feature type="region of interest" description="Disordered" evidence="2">
    <location>
        <begin position="41"/>
        <end position="150"/>
    </location>
</feature>
<feature type="region of interest" description="Disordered" evidence="2">
    <location>
        <begin position="168"/>
        <end position="296"/>
    </location>
</feature>
<dbReference type="Pfam" id="PF08238">
    <property type="entry name" value="Sel1"/>
    <property type="match status" value="7"/>
</dbReference>
<dbReference type="EMBL" id="LAVV01006846">
    <property type="protein sequence ID" value="KNZ58043.1"/>
    <property type="molecule type" value="Genomic_DNA"/>
</dbReference>
<reference evidence="3 4" key="1">
    <citation type="submission" date="2015-08" db="EMBL/GenBank/DDBJ databases">
        <title>Next Generation Sequencing and Analysis of the Genome of Puccinia sorghi L Schw, the Causal Agent of Maize Common Rust.</title>
        <authorList>
            <person name="Rochi L."/>
            <person name="Burguener G."/>
            <person name="Darino M."/>
            <person name="Turjanski A."/>
            <person name="Kreff E."/>
            <person name="Dieguez M.J."/>
            <person name="Sacco F."/>
        </authorList>
    </citation>
    <scope>NUCLEOTIDE SEQUENCE [LARGE SCALE GENOMIC DNA]</scope>
    <source>
        <strain evidence="3 4">RO10H11247</strain>
    </source>
</reference>
<protein>
    <submittedName>
        <fullName evidence="3">Uncharacterized protein</fullName>
    </submittedName>
</protein>
<dbReference type="Gene3D" id="1.25.40.10">
    <property type="entry name" value="Tetratricopeptide repeat domain"/>
    <property type="match status" value="2"/>
</dbReference>
<dbReference type="PANTHER" id="PTHR46430:SF1">
    <property type="entry name" value="CHITIN SYNTHASE REGULATOR SKT5-RELATED"/>
    <property type="match status" value="1"/>
</dbReference>
<dbReference type="SUPFAM" id="SSF81901">
    <property type="entry name" value="HCP-like"/>
    <property type="match status" value="1"/>
</dbReference>
<organism evidence="3 4">
    <name type="scientific">Puccinia sorghi</name>
    <dbReference type="NCBI Taxonomy" id="27349"/>
    <lineage>
        <taxon>Eukaryota</taxon>
        <taxon>Fungi</taxon>
        <taxon>Dikarya</taxon>
        <taxon>Basidiomycota</taxon>
        <taxon>Pucciniomycotina</taxon>
        <taxon>Pucciniomycetes</taxon>
        <taxon>Pucciniales</taxon>
        <taxon>Pucciniaceae</taxon>
        <taxon>Puccinia</taxon>
    </lineage>
</organism>
<gene>
    <name evidence="3" type="ORF">VP01_2007g1</name>
</gene>
<evidence type="ECO:0000313" key="4">
    <source>
        <dbReference type="Proteomes" id="UP000037035"/>
    </source>
</evidence>
<dbReference type="OrthoDB" id="272077at2759"/>
<dbReference type="AlphaFoldDB" id="A0A0L6VBB5"/>
<dbReference type="PANTHER" id="PTHR46430">
    <property type="entry name" value="PROTEIN SKT5-RELATED"/>
    <property type="match status" value="1"/>
</dbReference>
<dbReference type="STRING" id="27349.A0A0L6VBB5"/>
<evidence type="ECO:0000313" key="3">
    <source>
        <dbReference type="EMBL" id="KNZ58043.1"/>
    </source>
</evidence>
<proteinExistence type="predicted"/>
<feature type="compositionally biased region" description="Low complexity" evidence="2">
    <location>
        <begin position="258"/>
        <end position="269"/>
    </location>
</feature>
<comment type="caution">
    <text evidence="3">The sequence shown here is derived from an EMBL/GenBank/DDBJ whole genome shotgun (WGS) entry which is preliminary data.</text>
</comment>
<keyword evidence="1" id="KW-0677">Repeat</keyword>
<feature type="region of interest" description="Disordered" evidence="2">
    <location>
        <begin position="347"/>
        <end position="387"/>
    </location>
</feature>
<dbReference type="InterPro" id="IPR006597">
    <property type="entry name" value="Sel1-like"/>
</dbReference>
<feature type="compositionally biased region" description="Polar residues" evidence="2">
    <location>
        <begin position="88"/>
        <end position="100"/>
    </location>
</feature>